<comment type="caution">
    <text evidence="1">The sequence shown here is derived from an EMBL/GenBank/DDBJ whole genome shotgun (WGS) entry which is preliminary data.</text>
</comment>
<evidence type="ECO:0000313" key="1">
    <source>
        <dbReference type="EMBL" id="KAJ6676068.1"/>
    </source>
</evidence>
<protein>
    <submittedName>
        <fullName evidence="1">Uncharacterized protein</fullName>
    </submittedName>
</protein>
<accession>A0A9Q0SGD4</accession>
<name>A0A9Q0SGD4_9ROSI</name>
<dbReference type="AlphaFoldDB" id="A0A9Q0SGD4"/>
<reference evidence="1" key="2">
    <citation type="journal article" date="2023" name="Int. J. Mol. Sci.">
        <title>De Novo Assembly and Annotation of 11 Diverse Shrub Willow (Salix) Genomes Reveals Novel Gene Organization in Sex-Linked Regions.</title>
        <authorList>
            <person name="Hyden B."/>
            <person name="Feng K."/>
            <person name="Yates T.B."/>
            <person name="Jawdy S."/>
            <person name="Cereghino C."/>
            <person name="Smart L.B."/>
            <person name="Muchero W."/>
        </authorList>
    </citation>
    <scope>NUCLEOTIDE SEQUENCE</scope>
    <source>
        <tissue evidence="1">Shoot tip</tissue>
    </source>
</reference>
<sequence length="75" mass="8576">MAWNWATEEFSTGHKAKLSGLVLAATIYHLWQERNRRAHNQHYGSAKRMTESIIALIRDRLANLSGGDELPESIR</sequence>
<proteinExistence type="predicted"/>
<dbReference type="Proteomes" id="UP001151752">
    <property type="component" value="Unassembled WGS sequence"/>
</dbReference>
<evidence type="ECO:0000313" key="2">
    <source>
        <dbReference type="Proteomes" id="UP001151752"/>
    </source>
</evidence>
<gene>
    <name evidence="1" type="ORF">OIU74_009765</name>
</gene>
<organism evidence="1 2">
    <name type="scientific">Salix koriyanagi</name>
    <dbReference type="NCBI Taxonomy" id="2511006"/>
    <lineage>
        <taxon>Eukaryota</taxon>
        <taxon>Viridiplantae</taxon>
        <taxon>Streptophyta</taxon>
        <taxon>Embryophyta</taxon>
        <taxon>Tracheophyta</taxon>
        <taxon>Spermatophyta</taxon>
        <taxon>Magnoliopsida</taxon>
        <taxon>eudicotyledons</taxon>
        <taxon>Gunneridae</taxon>
        <taxon>Pentapetalae</taxon>
        <taxon>rosids</taxon>
        <taxon>fabids</taxon>
        <taxon>Malpighiales</taxon>
        <taxon>Salicaceae</taxon>
        <taxon>Saliceae</taxon>
        <taxon>Salix</taxon>
    </lineage>
</organism>
<feature type="non-terminal residue" evidence="1">
    <location>
        <position position="75"/>
    </location>
</feature>
<keyword evidence="2" id="KW-1185">Reference proteome</keyword>
<dbReference type="EMBL" id="JAPFFM010000143">
    <property type="protein sequence ID" value="KAJ6676068.1"/>
    <property type="molecule type" value="Genomic_DNA"/>
</dbReference>
<reference evidence="1" key="1">
    <citation type="submission" date="2022-11" db="EMBL/GenBank/DDBJ databases">
        <authorList>
            <person name="Hyden B.L."/>
            <person name="Feng K."/>
            <person name="Yates T."/>
            <person name="Jawdy S."/>
            <person name="Smart L.B."/>
            <person name="Muchero W."/>
        </authorList>
    </citation>
    <scope>NUCLEOTIDE SEQUENCE</scope>
    <source>
        <tissue evidence="1">Shoot tip</tissue>
    </source>
</reference>